<keyword evidence="5" id="KW-1185">Reference proteome</keyword>
<dbReference type="RefSeq" id="WP_092496095.1">
    <property type="nucleotide sequence ID" value="NZ_FOFG01000004.1"/>
</dbReference>
<comment type="similarity">
    <text evidence="1">Belongs to the esterase D family.</text>
</comment>
<dbReference type="PANTHER" id="PTHR40841">
    <property type="entry name" value="SIDEROPHORE TRIACETYLFUSARININE C ESTERASE"/>
    <property type="match status" value="1"/>
</dbReference>
<keyword evidence="3" id="KW-0732">Signal</keyword>
<evidence type="ECO:0000313" key="5">
    <source>
        <dbReference type="Proteomes" id="UP000199647"/>
    </source>
</evidence>
<protein>
    <recommendedName>
        <fullName evidence="6">Esterase</fullName>
    </recommendedName>
</protein>
<evidence type="ECO:0000313" key="4">
    <source>
        <dbReference type="EMBL" id="SEQ42308.1"/>
    </source>
</evidence>
<dbReference type="AlphaFoldDB" id="A0A1H9FXT8"/>
<dbReference type="SUPFAM" id="SSF53474">
    <property type="entry name" value="alpha/beta-Hydrolases"/>
    <property type="match status" value="1"/>
</dbReference>
<dbReference type="InterPro" id="IPR029058">
    <property type="entry name" value="AB_hydrolase_fold"/>
</dbReference>
<gene>
    <name evidence="4" type="ORF">SAMN05216548_104234</name>
</gene>
<dbReference type="Pfam" id="PF00756">
    <property type="entry name" value="Esterase"/>
    <property type="match status" value="1"/>
</dbReference>
<proteinExistence type="inferred from homology"/>
<dbReference type="EMBL" id="FOFG01000004">
    <property type="protein sequence ID" value="SEQ42308.1"/>
    <property type="molecule type" value="Genomic_DNA"/>
</dbReference>
<feature type="signal peptide" evidence="3">
    <location>
        <begin position="1"/>
        <end position="20"/>
    </location>
</feature>
<name>A0A1H9FXT8_9HYPH</name>
<reference evidence="4 5" key="1">
    <citation type="submission" date="2016-10" db="EMBL/GenBank/DDBJ databases">
        <authorList>
            <person name="de Groot N.N."/>
        </authorList>
    </citation>
    <scope>NUCLEOTIDE SEQUENCE [LARGE SCALE GENOMIC DNA]</scope>
    <source>
        <strain evidence="4 5">A52C2</strain>
    </source>
</reference>
<dbReference type="InterPro" id="IPR000801">
    <property type="entry name" value="Esterase-like"/>
</dbReference>
<evidence type="ECO:0000256" key="2">
    <source>
        <dbReference type="ARBA" id="ARBA00022801"/>
    </source>
</evidence>
<dbReference type="InterPro" id="IPR052558">
    <property type="entry name" value="Siderophore_Hydrolase_D"/>
</dbReference>
<accession>A0A1H9FXT8</accession>
<evidence type="ECO:0000256" key="3">
    <source>
        <dbReference type="SAM" id="SignalP"/>
    </source>
</evidence>
<keyword evidence="2" id="KW-0378">Hydrolase</keyword>
<dbReference type="STRING" id="1855383.SAMN05216548_104234"/>
<dbReference type="Proteomes" id="UP000199647">
    <property type="component" value="Unassembled WGS sequence"/>
</dbReference>
<organism evidence="4 5">
    <name type="scientific">Faunimonas pinastri</name>
    <dbReference type="NCBI Taxonomy" id="1855383"/>
    <lineage>
        <taxon>Bacteria</taxon>
        <taxon>Pseudomonadati</taxon>
        <taxon>Pseudomonadota</taxon>
        <taxon>Alphaproteobacteria</taxon>
        <taxon>Hyphomicrobiales</taxon>
        <taxon>Afifellaceae</taxon>
        <taxon>Faunimonas</taxon>
    </lineage>
</organism>
<dbReference type="PANTHER" id="PTHR40841:SF2">
    <property type="entry name" value="SIDEROPHORE-DEGRADING ESTERASE (EUROFUNG)"/>
    <property type="match status" value="1"/>
</dbReference>
<feature type="chain" id="PRO_5011474716" description="Esterase" evidence="3">
    <location>
        <begin position="21"/>
        <end position="321"/>
    </location>
</feature>
<evidence type="ECO:0008006" key="6">
    <source>
        <dbReference type="Google" id="ProtNLM"/>
    </source>
</evidence>
<dbReference type="Gene3D" id="3.40.50.1820">
    <property type="entry name" value="alpha/beta hydrolase"/>
    <property type="match status" value="1"/>
</dbReference>
<dbReference type="GO" id="GO:0016788">
    <property type="term" value="F:hydrolase activity, acting on ester bonds"/>
    <property type="evidence" value="ECO:0007669"/>
    <property type="project" value="TreeGrafter"/>
</dbReference>
<sequence>MRRIVLSLAALLALAGPAGAGSSPATPVRTEIRTVHSAVVGRDFRLYIARPAVPAPPGGYPVLYLLDGNITFPLAMKALERRAAEGKPMEPLALVGVGYVTAGDYDPARNVDDTPAVPGQAADDDGSPIGGADLFLQAIQTEMKPLVDAEIPIDRSREALFGHSYGGLFTMHVLFTHPGDFFAYVAASPSLWFGGGILARDEVAFRMGHPELSGLDILLMSAQYEQKLSPDQVGRPDAAERLKRMETRRPVDHVRALAERLDAMPGIHASFVLNERETHSSELPMAVGRAVDFVAAKLQAGPSTITCSEPREHCSTRAETP</sequence>
<dbReference type="OrthoDB" id="9784036at2"/>
<evidence type="ECO:0000256" key="1">
    <source>
        <dbReference type="ARBA" id="ARBA00005622"/>
    </source>
</evidence>